<dbReference type="InterPro" id="IPR011048">
    <property type="entry name" value="Haem_d1_sf"/>
</dbReference>
<dbReference type="InterPro" id="IPR051200">
    <property type="entry name" value="Host-pathogen_enzymatic-act"/>
</dbReference>
<sequence precursor="true">MRLLAAVLLSTIFSGIIASAQGAGNNAEQLKGESLRHVQTITLPATIKGNFDHFGIDLKRNRLFATPEDFKAVLVFDLAQGTLVHQISGIERPHAVLYREDTDRLYVTDGGDGSVKVYDGESYKLIARIPLLKDADSIGYDLSRKYLYVDNGGEDVHQTYSMFSVIDTSSNKKLTDVKIDGDTLEAMALDTYRPRIYINDKAKNTVVVFDRFKNTTVATWPITMGKVNVTMALDEQRQRLFVGCRDGKLVVLDTNTGKELQSLPITSGVDDTIYDPKSKRIYAIGGGAVDVYDQISMDKYVSRGSISTDSKAKTGRFVPQLNRLFIAAPQDGTKSARVEIFEPMNTGSGDVRGPEPQEPVNAPVAEKLILNILSSHPYLRKIGLHVIPPGQSTMILIANGNATRLGIHSSPGDFAAVKDGKTYGPHIADGGFYNMKMQMFDAAGRRIGILVMEIPDTTATSQEDAALRAEAIRKELSAKIPSLEWLFQHK</sequence>
<dbReference type="AlphaFoldDB" id="G8NYC4"/>
<feature type="chain" id="PRO_5003513197" evidence="1">
    <location>
        <begin position="21"/>
        <end position="490"/>
    </location>
</feature>
<dbReference type="HOGENOM" id="CLU_043515_1_0_0"/>
<dbReference type="eggNOG" id="COG3391">
    <property type="taxonomic scope" value="Bacteria"/>
</dbReference>
<reference evidence="2 3" key="1">
    <citation type="submission" date="2011-11" db="EMBL/GenBank/DDBJ databases">
        <title>Complete sequence of Granulicella mallensis MP5ACTX8.</title>
        <authorList>
            <consortium name="US DOE Joint Genome Institute"/>
            <person name="Lucas S."/>
            <person name="Copeland A."/>
            <person name="Lapidus A."/>
            <person name="Cheng J.-F."/>
            <person name="Goodwin L."/>
            <person name="Pitluck S."/>
            <person name="Peters L."/>
            <person name="Lu M."/>
            <person name="Detter J.C."/>
            <person name="Han C."/>
            <person name="Tapia R."/>
            <person name="Land M."/>
            <person name="Hauser L."/>
            <person name="Kyrpides N."/>
            <person name="Ivanova N."/>
            <person name="Mikhailova N."/>
            <person name="Pagani I."/>
            <person name="Rawat S."/>
            <person name="Mannisto M."/>
            <person name="Haggblom M."/>
            <person name="Woyke T."/>
        </authorList>
    </citation>
    <scope>NUCLEOTIDE SEQUENCE [LARGE SCALE GENOMIC DNA]</scope>
    <source>
        <strain evidence="3">ATCC BAA-1857 / DSM 23137 / MP5ACTX8</strain>
    </source>
</reference>
<dbReference type="SUPFAM" id="SSF51004">
    <property type="entry name" value="C-terminal (heme d1) domain of cytochrome cd1-nitrite reductase"/>
    <property type="match status" value="1"/>
</dbReference>
<feature type="signal peptide" evidence="1">
    <location>
        <begin position="1"/>
        <end position="20"/>
    </location>
</feature>
<keyword evidence="1" id="KW-0732">Signal</keyword>
<dbReference type="Gene3D" id="2.130.10.10">
    <property type="entry name" value="YVTN repeat-like/Quinoprotein amine dehydrogenase"/>
    <property type="match status" value="2"/>
</dbReference>
<dbReference type="InterPro" id="IPR015943">
    <property type="entry name" value="WD40/YVTN_repeat-like_dom_sf"/>
</dbReference>
<evidence type="ECO:0000313" key="2">
    <source>
        <dbReference type="EMBL" id="AEU37890.1"/>
    </source>
</evidence>
<accession>G8NYC4</accession>
<dbReference type="PANTHER" id="PTHR47197:SF3">
    <property type="entry name" value="DIHYDRO-HEME D1 DEHYDROGENASE"/>
    <property type="match status" value="1"/>
</dbReference>
<dbReference type="PANTHER" id="PTHR47197">
    <property type="entry name" value="PROTEIN NIRF"/>
    <property type="match status" value="1"/>
</dbReference>
<organism evidence="2 3">
    <name type="scientific">Granulicella mallensis (strain ATCC BAA-1857 / DSM 23137 / MP5ACTX8)</name>
    <dbReference type="NCBI Taxonomy" id="682795"/>
    <lineage>
        <taxon>Bacteria</taxon>
        <taxon>Pseudomonadati</taxon>
        <taxon>Acidobacteriota</taxon>
        <taxon>Terriglobia</taxon>
        <taxon>Terriglobales</taxon>
        <taxon>Acidobacteriaceae</taxon>
        <taxon>Granulicella</taxon>
    </lineage>
</organism>
<dbReference type="EMBL" id="CP003130">
    <property type="protein sequence ID" value="AEU37890.1"/>
    <property type="molecule type" value="Genomic_DNA"/>
</dbReference>
<dbReference type="STRING" id="682795.AciX8_3598"/>
<evidence type="ECO:0000256" key="1">
    <source>
        <dbReference type="SAM" id="SignalP"/>
    </source>
</evidence>
<evidence type="ECO:0000313" key="3">
    <source>
        <dbReference type="Proteomes" id="UP000007113"/>
    </source>
</evidence>
<proteinExistence type="predicted"/>
<name>G8NYC4_GRAMM</name>
<keyword evidence="3" id="KW-1185">Reference proteome</keyword>
<dbReference type="Proteomes" id="UP000007113">
    <property type="component" value="Chromosome"/>
</dbReference>
<dbReference type="KEGG" id="gma:AciX8_3598"/>
<gene>
    <name evidence="2" type="ordered locus">AciX8_3598</name>
</gene>
<protein>
    <submittedName>
        <fullName evidence="2">Pyrrolo-quinoline quinone beta-propeller repeat-containing protein</fullName>
    </submittedName>
</protein>